<sequence length="107" mass="11942">MAKKKQVLEGISFKLPLAIKTGKYAVGYRQTLRLLRKNEVKYLVVAANFPSVLRKKLEYYSALLGDLPLTIYSGNNNELAKLCEFKHRASVVSILDEGEADLLGIQG</sequence>
<dbReference type="PANTHER" id="PTHR11449">
    <property type="entry name" value="RIBOSOMAL PROTEIN L30"/>
    <property type="match status" value="1"/>
</dbReference>
<keyword evidence="5" id="KW-1185">Reference proteome</keyword>
<keyword evidence="2" id="KW-0687">Ribonucleoprotein</keyword>
<dbReference type="GO" id="GO:1990904">
    <property type="term" value="C:ribonucleoprotein complex"/>
    <property type="evidence" value="ECO:0007669"/>
    <property type="project" value="UniProtKB-KW"/>
</dbReference>
<protein>
    <recommendedName>
        <fullName evidence="3">Ribosomal protein eL8/eL30/eS12/Gadd45 domain-containing protein</fullName>
    </recommendedName>
</protein>
<evidence type="ECO:0000313" key="4">
    <source>
        <dbReference type="EMBL" id="KCZ81424.1"/>
    </source>
</evidence>
<dbReference type="OrthoDB" id="1928736at2759"/>
<dbReference type="InterPro" id="IPR039109">
    <property type="entry name" value="Ribosomal_eL30-like"/>
</dbReference>
<gene>
    <name evidence="4" type="ORF">H312_01179</name>
</gene>
<keyword evidence="1" id="KW-0689">Ribosomal protein</keyword>
<proteinExistence type="predicted"/>
<evidence type="ECO:0000313" key="5">
    <source>
        <dbReference type="Proteomes" id="UP000030655"/>
    </source>
</evidence>
<dbReference type="EMBL" id="KK365143">
    <property type="protein sequence ID" value="KCZ81424.1"/>
    <property type="molecule type" value="Genomic_DNA"/>
</dbReference>
<dbReference type="GO" id="GO:0005840">
    <property type="term" value="C:ribosome"/>
    <property type="evidence" value="ECO:0007669"/>
    <property type="project" value="UniProtKB-KW"/>
</dbReference>
<organism evidence="4 5">
    <name type="scientific">Anncaliia algerae PRA339</name>
    <dbReference type="NCBI Taxonomy" id="1288291"/>
    <lineage>
        <taxon>Eukaryota</taxon>
        <taxon>Fungi</taxon>
        <taxon>Fungi incertae sedis</taxon>
        <taxon>Microsporidia</taxon>
        <taxon>Tubulinosematoidea</taxon>
        <taxon>Tubulinosematidae</taxon>
        <taxon>Anncaliia</taxon>
    </lineage>
</organism>
<reference evidence="5" key="1">
    <citation type="submission" date="2013-02" db="EMBL/GenBank/DDBJ databases">
        <authorList>
            <consortium name="The Broad Institute Genome Sequencing Platform"/>
            <person name="Cuomo C."/>
            <person name="Becnel J."/>
            <person name="Sanscrainte N."/>
            <person name="Walker B."/>
            <person name="Young S.K."/>
            <person name="Zeng Q."/>
            <person name="Gargeya S."/>
            <person name="Fitzgerald M."/>
            <person name="Haas B."/>
            <person name="Abouelleil A."/>
            <person name="Alvarado L."/>
            <person name="Arachchi H.M."/>
            <person name="Berlin A.M."/>
            <person name="Chapman S.B."/>
            <person name="Dewar J."/>
            <person name="Goldberg J."/>
            <person name="Griggs A."/>
            <person name="Gujja S."/>
            <person name="Hansen M."/>
            <person name="Howarth C."/>
            <person name="Imamovic A."/>
            <person name="Larimer J."/>
            <person name="McCowan C."/>
            <person name="Murphy C."/>
            <person name="Neiman D."/>
            <person name="Pearson M."/>
            <person name="Priest M."/>
            <person name="Roberts A."/>
            <person name="Saif S."/>
            <person name="Shea T."/>
            <person name="Sisk P."/>
            <person name="Sykes S."/>
            <person name="Wortman J."/>
            <person name="Nusbaum C."/>
            <person name="Birren B."/>
        </authorList>
    </citation>
    <scope>NUCLEOTIDE SEQUENCE [LARGE SCALE GENOMIC DNA]</scope>
    <source>
        <strain evidence="5">PRA339</strain>
    </source>
</reference>
<dbReference type="Pfam" id="PF01248">
    <property type="entry name" value="Ribosomal_L7Ae"/>
    <property type="match status" value="1"/>
</dbReference>
<reference evidence="4 5" key="2">
    <citation type="submission" date="2014-03" db="EMBL/GenBank/DDBJ databases">
        <title>The Genome Sequence of Anncaliia algerae insect isolate PRA339.</title>
        <authorList>
            <consortium name="The Broad Institute Genome Sequencing Platform"/>
            <consortium name="The Broad Institute Genome Sequencing Center for Infectious Disease"/>
            <person name="Cuomo C."/>
            <person name="Becnel J."/>
            <person name="Sanscrainte N."/>
            <person name="Walker B."/>
            <person name="Young S.K."/>
            <person name="Zeng Q."/>
            <person name="Gargeya S."/>
            <person name="Fitzgerald M."/>
            <person name="Haas B."/>
            <person name="Abouelleil A."/>
            <person name="Alvarado L."/>
            <person name="Arachchi H.M."/>
            <person name="Berlin A.M."/>
            <person name="Chapman S.B."/>
            <person name="Dewar J."/>
            <person name="Goldberg J."/>
            <person name="Griggs A."/>
            <person name="Gujja S."/>
            <person name="Hansen M."/>
            <person name="Howarth C."/>
            <person name="Imamovic A."/>
            <person name="Larimer J."/>
            <person name="McCowan C."/>
            <person name="Murphy C."/>
            <person name="Neiman D."/>
            <person name="Pearson M."/>
            <person name="Priest M."/>
            <person name="Roberts A."/>
            <person name="Saif S."/>
            <person name="Shea T."/>
            <person name="Sisk P."/>
            <person name="Sykes S."/>
            <person name="Wortman J."/>
            <person name="Nusbaum C."/>
            <person name="Birren B."/>
        </authorList>
    </citation>
    <scope>NUCLEOTIDE SEQUENCE [LARGE SCALE GENOMIC DNA]</scope>
    <source>
        <strain evidence="4 5">PRA339</strain>
    </source>
</reference>
<dbReference type="InterPro" id="IPR029064">
    <property type="entry name" value="Ribosomal_eL30-like_sf"/>
</dbReference>
<dbReference type="SUPFAM" id="SSF55315">
    <property type="entry name" value="L30e-like"/>
    <property type="match status" value="1"/>
</dbReference>
<dbReference type="VEuPathDB" id="MicrosporidiaDB:H312_01179"/>
<evidence type="ECO:0000256" key="1">
    <source>
        <dbReference type="ARBA" id="ARBA00022980"/>
    </source>
</evidence>
<dbReference type="STRING" id="1288291.A0A059F343"/>
<dbReference type="AlphaFoldDB" id="A0A059F343"/>
<name>A0A059F343_9MICR</name>
<accession>A0A059F343</accession>
<dbReference type="Proteomes" id="UP000030655">
    <property type="component" value="Unassembled WGS sequence"/>
</dbReference>
<feature type="domain" description="Ribosomal protein eL8/eL30/eS12/Gadd45" evidence="3">
    <location>
        <begin position="13"/>
        <end position="102"/>
    </location>
</feature>
<dbReference type="Gene3D" id="3.30.1330.30">
    <property type="match status" value="1"/>
</dbReference>
<evidence type="ECO:0000259" key="3">
    <source>
        <dbReference type="Pfam" id="PF01248"/>
    </source>
</evidence>
<dbReference type="InterPro" id="IPR004038">
    <property type="entry name" value="Ribosomal_eL8/eL30/eS12/Gad45"/>
</dbReference>
<evidence type="ECO:0000256" key="2">
    <source>
        <dbReference type="ARBA" id="ARBA00023274"/>
    </source>
</evidence>
<dbReference type="GO" id="GO:0003723">
    <property type="term" value="F:RNA binding"/>
    <property type="evidence" value="ECO:0007669"/>
    <property type="project" value="InterPro"/>
</dbReference>
<dbReference type="HOGENOM" id="CLU_130502_0_1_1"/>